<organism evidence="2 4">
    <name type="scientific">Cucumis melo var. makuwa</name>
    <name type="common">Oriental melon</name>
    <dbReference type="NCBI Taxonomy" id="1194695"/>
    <lineage>
        <taxon>Eukaryota</taxon>
        <taxon>Viridiplantae</taxon>
        <taxon>Streptophyta</taxon>
        <taxon>Embryophyta</taxon>
        <taxon>Tracheophyta</taxon>
        <taxon>Spermatophyta</taxon>
        <taxon>Magnoliopsida</taxon>
        <taxon>eudicotyledons</taxon>
        <taxon>Gunneridae</taxon>
        <taxon>Pentapetalae</taxon>
        <taxon>rosids</taxon>
        <taxon>fabids</taxon>
        <taxon>Cucurbitales</taxon>
        <taxon>Cucurbitaceae</taxon>
        <taxon>Benincaseae</taxon>
        <taxon>Cucumis</taxon>
    </lineage>
</organism>
<reference evidence="4 5" key="1">
    <citation type="submission" date="2019-08" db="EMBL/GenBank/DDBJ databases">
        <title>Draft genome sequences of two oriental melons (Cucumis melo L. var makuwa).</title>
        <authorList>
            <person name="Kwon S.-Y."/>
        </authorList>
    </citation>
    <scope>NUCLEOTIDE SEQUENCE [LARGE SCALE GENOMIC DNA]</scope>
    <source>
        <strain evidence="5">cv. Chang Bougi</strain>
        <strain evidence="4">cv. SW 3</strain>
        <tissue evidence="2">Leaf</tissue>
    </source>
</reference>
<sequence length="191" mass="22346">MTHLVVHLPYEAKVTGPINYSWMYPIERSLRTLIQYIRNKSRPKGSIVEAYVMNESSIFRSRYLNGIETRFSWDERNDDNIPKDEIIGHYVVDHIEDNTLCRVNVYPTVVERSIVRHVVDNFINNGNMSNFLADFDESDDLFNFNVEECNIVLGTSSEQSLMNRVARVKQPYNHNSGAKSFLQWQHELTKQ</sequence>
<protein>
    <recommendedName>
        <fullName evidence="1">DUF4218 domain-containing protein</fullName>
    </recommendedName>
</protein>
<dbReference type="EMBL" id="SSTE01015921">
    <property type="protein sequence ID" value="KAA0042883.1"/>
    <property type="molecule type" value="Genomic_DNA"/>
</dbReference>
<name>A0A5A7THV5_CUCMM</name>
<dbReference type="AlphaFoldDB" id="A0A5A7THV5"/>
<gene>
    <name evidence="3" type="ORF">E5676_scaffold108G001060</name>
    <name evidence="2" type="ORF">E6C27_scaffold44G004000</name>
</gene>
<dbReference type="Proteomes" id="UP000321393">
    <property type="component" value="Unassembled WGS sequence"/>
</dbReference>
<accession>A0A5A7THV5</accession>
<dbReference type="Pfam" id="PF13960">
    <property type="entry name" value="DUF4218"/>
    <property type="match status" value="1"/>
</dbReference>
<evidence type="ECO:0000259" key="1">
    <source>
        <dbReference type="Pfam" id="PF13960"/>
    </source>
</evidence>
<dbReference type="Proteomes" id="UP000321947">
    <property type="component" value="Unassembled WGS sequence"/>
</dbReference>
<dbReference type="PANTHER" id="PTHR48258">
    <property type="entry name" value="DUF4218 DOMAIN-CONTAINING PROTEIN-RELATED"/>
    <property type="match status" value="1"/>
</dbReference>
<dbReference type="EMBL" id="SSTD01013924">
    <property type="protein sequence ID" value="TYK05286.1"/>
    <property type="molecule type" value="Genomic_DNA"/>
</dbReference>
<evidence type="ECO:0000313" key="2">
    <source>
        <dbReference type="EMBL" id="KAA0042883.1"/>
    </source>
</evidence>
<dbReference type="OrthoDB" id="1886754at2759"/>
<feature type="domain" description="DUF4218" evidence="1">
    <location>
        <begin position="1"/>
        <end position="77"/>
    </location>
</feature>
<evidence type="ECO:0000313" key="3">
    <source>
        <dbReference type="EMBL" id="TYK05286.1"/>
    </source>
</evidence>
<proteinExistence type="predicted"/>
<dbReference type="InterPro" id="IPR025452">
    <property type="entry name" value="DUF4218"/>
</dbReference>
<evidence type="ECO:0000313" key="4">
    <source>
        <dbReference type="Proteomes" id="UP000321393"/>
    </source>
</evidence>
<comment type="caution">
    <text evidence="2">The sequence shown here is derived from an EMBL/GenBank/DDBJ whole genome shotgun (WGS) entry which is preliminary data.</text>
</comment>
<evidence type="ECO:0000313" key="5">
    <source>
        <dbReference type="Proteomes" id="UP000321947"/>
    </source>
</evidence>